<evidence type="ECO:0000256" key="1">
    <source>
        <dbReference type="SAM" id="MobiDB-lite"/>
    </source>
</evidence>
<feature type="region of interest" description="Disordered" evidence="1">
    <location>
        <begin position="1"/>
        <end position="50"/>
    </location>
</feature>
<feature type="domain" description="DUF3533" evidence="3">
    <location>
        <begin position="125"/>
        <end position="486"/>
    </location>
</feature>
<evidence type="ECO:0000259" key="3">
    <source>
        <dbReference type="Pfam" id="PF12051"/>
    </source>
</evidence>
<dbReference type="InterPro" id="IPR053001">
    <property type="entry name" value="MNNG_permease-like"/>
</dbReference>
<dbReference type="Proteomes" id="UP001378960">
    <property type="component" value="Unassembled WGS sequence"/>
</dbReference>
<feature type="transmembrane region" description="Helical" evidence="2">
    <location>
        <begin position="349"/>
        <end position="368"/>
    </location>
</feature>
<feature type="compositionally biased region" description="Basic and acidic residues" evidence="1">
    <location>
        <begin position="14"/>
        <end position="23"/>
    </location>
</feature>
<evidence type="ECO:0000313" key="5">
    <source>
        <dbReference type="Proteomes" id="UP001378960"/>
    </source>
</evidence>
<keyword evidence="2" id="KW-0472">Membrane</keyword>
<keyword evidence="2" id="KW-0812">Transmembrane</keyword>
<dbReference type="PANTHER" id="PTHR34814:SF1">
    <property type="entry name" value="NITROSOGUANIDINE RESISTANCE PROTEIN SNG1"/>
    <property type="match status" value="1"/>
</dbReference>
<dbReference type="Pfam" id="PF12051">
    <property type="entry name" value="DUF3533"/>
    <property type="match status" value="1"/>
</dbReference>
<evidence type="ECO:0000313" key="4">
    <source>
        <dbReference type="EMBL" id="GMM46762.1"/>
    </source>
</evidence>
<feature type="transmembrane region" description="Helical" evidence="2">
    <location>
        <begin position="388"/>
        <end position="412"/>
    </location>
</feature>
<gene>
    <name evidence="4" type="ORF">DAPK24_033370</name>
</gene>
<comment type="caution">
    <text evidence="4">The sequence shown here is derived from an EMBL/GenBank/DDBJ whole genome shotgun (WGS) entry which is preliminary data.</text>
</comment>
<proteinExistence type="predicted"/>
<keyword evidence="2" id="KW-1133">Transmembrane helix</keyword>
<feature type="transmembrane region" description="Helical" evidence="2">
    <location>
        <begin position="419"/>
        <end position="438"/>
    </location>
</feature>
<dbReference type="GO" id="GO:0016020">
    <property type="term" value="C:membrane"/>
    <property type="evidence" value="ECO:0007669"/>
    <property type="project" value="TreeGrafter"/>
</dbReference>
<feature type="transmembrane region" description="Helical" evidence="2">
    <location>
        <begin position="476"/>
        <end position="498"/>
    </location>
</feature>
<evidence type="ECO:0000256" key="2">
    <source>
        <dbReference type="SAM" id="Phobius"/>
    </source>
</evidence>
<keyword evidence="5" id="KW-1185">Reference proteome</keyword>
<dbReference type="AlphaFoldDB" id="A0AAV5R705"/>
<reference evidence="4 5" key="1">
    <citation type="journal article" date="2023" name="Elife">
        <title>Identification of key yeast species and microbe-microbe interactions impacting larval growth of Drosophila in the wild.</title>
        <authorList>
            <person name="Mure A."/>
            <person name="Sugiura Y."/>
            <person name="Maeda R."/>
            <person name="Honda K."/>
            <person name="Sakurai N."/>
            <person name="Takahashi Y."/>
            <person name="Watada M."/>
            <person name="Katoh T."/>
            <person name="Gotoh A."/>
            <person name="Gotoh Y."/>
            <person name="Taniguchi I."/>
            <person name="Nakamura K."/>
            <person name="Hayashi T."/>
            <person name="Katayama T."/>
            <person name="Uemura T."/>
            <person name="Hattori Y."/>
        </authorList>
    </citation>
    <scope>NUCLEOTIDE SEQUENCE [LARGE SCALE GENOMIC DNA]</scope>
    <source>
        <strain evidence="4 5">PK-24</strain>
    </source>
</reference>
<dbReference type="EMBL" id="BTGB01000004">
    <property type="protein sequence ID" value="GMM46762.1"/>
    <property type="molecule type" value="Genomic_DNA"/>
</dbReference>
<dbReference type="PANTHER" id="PTHR34814">
    <property type="entry name" value="NITROSOGUANIDINE RESISTANCE PROTEIN SNG1"/>
    <property type="match status" value="1"/>
</dbReference>
<feature type="transmembrane region" description="Helical" evidence="2">
    <location>
        <begin position="115"/>
        <end position="137"/>
    </location>
</feature>
<feature type="compositionally biased region" description="Low complexity" evidence="1">
    <location>
        <begin position="1"/>
        <end position="13"/>
    </location>
</feature>
<protein>
    <submittedName>
        <fullName evidence="4">Sng1 protein</fullName>
    </submittedName>
</protein>
<name>A0AAV5R705_PICKL</name>
<dbReference type="InterPro" id="IPR022703">
    <property type="entry name" value="DUF3533"/>
</dbReference>
<sequence length="522" mass="59041">MSQMSNLNNSSSSNDRDSIKPYPDEEALGDYGNGNGNVSEHGNGLGRKTSNLLDPDNDLIRTVSNYTLANIISGEAAEKTYSDEKLIDEGKLPPPPPPKYGIFAPENRSLMKSFLLKYIVVIIAFWTFILSVWSIYWGSMYHRENRLINLGILVNVETDISLPVSQAMYLSTIDPSISTSLSWHFNSNLTEDEIIQLVHDQKYWGAIYVTSNNVSNQLINAFNNGENLNTSNFVKSYYETGRDPNTMGSIVEPTLYRFQSVFLKYLQSVSYPSILNNLSTNQFANLQNTNLLSSYPIIEYTNGRPTTLITIAPLQVGLIYIIIITFFDVMWTTPLYGAIASKIYPMHYIILRMVISQISYLFISLAFTTLNAAFQINMNQTWKGGFGVFWMISYLTMSAVGGANQNVSLILFSTFPPLMGFWMLFFVIINISATFSPIPLCPDFYRFTYAMPIKNAYELLKVVLFDTARLTMGRDFGILIAWGAANLILLPFCILFFANRMKSKMIKETKKQIQLEKEGKKV</sequence>
<organism evidence="4 5">
    <name type="scientific">Pichia kluyveri</name>
    <name type="common">Yeast</name>
    <dbReference type="NCBI Taxonomy" id="36015"/>
    <lineage>
        <taxon>Eukaryota</taxon>
        <taxon>Fungi</taxon>
        <taxon>Dikarya</taxon>
        <taxon>Ascomycota</taxon>
        <taxon>Saccharomycotina</taxon>
        <taxon>Pichiomycetes</taxon>
        <taxon>Pichiales</taxon>
        <taxon>Pichiaceae</taxon>
        <taxon>Pichia</taxon>
    </lineage>
</organism>
<accession>A0AAV5R705</accession>